<dbReference type="STRING" id="692275.M3BY33"/>
<evidence type="ECO:0000313" key="4">
    <source>
        <dbReference type="EMBL" id="EMF12971.1"/>
    </source>
</evidence>
<dbReference type="OMA" id="QVNDEDW"/>
<reference evidence="4 5" key="1">
    <citation type="journal article" date="2012" name="PLoS Pathog.">
        <title>Diverse lifestyles and strategies of plant pathogenesis encoded in the genomes of eighteen Dothideomycetes fungi.</title>
        <authorList>
            <person name="Ohm R.A."/>
            <person name="Feau N."/>
            <person name="Henrissat B."/>
            <person name="Schoch C.L."/>
            <person name="Horwitz B.A."/>
            <person name="Barry K.W."/>
            <person name="Condon B.J."/>
            <person name="Copeland A.C."/>
            <person name="Dhillon B."/>
            <person name="Glaser F."/>
            <person name="Hesse C.N."/>
            <person name="Kosti I."/>
            <person name="LaButti K."/>
            <person name="Lindquist E.A."/>
            <person name="Lucas S."/>
            <person name="Salamov A.A."/>
            <person name="Bradshaw R.E."/>
            <person name="Ciuffetti L."/>
            <person name="Hamelin R.C."/>
            <person name="Kema G.H.J."/>
            <person name="Lawrence C."/>
            <person name="Scott J.A."/>
            <person name="Spatafora J.W."/>
            <person name="Turgeon B.G."/>
            <person name="de Wit P.J.G.M."/>
            <person name="Zhong S."/>
            <person name="Goodwin S.B."/>
            <person name="Grigoriev I.V."/>
        </authorList>
    </citation>
    <scope>NUCLEOTIDE SEQUENCE [LARGE SCALE GENOMIC DNA]</scope>
    <source>
        <strain evidence="4 5">SO2202</strain>
    </source>
</reference>
<keyword evidence="3" id="KW-0560">Oxidoreductase</keyword>
<keyword evidence="2" id="KW-0521">NADP</keyword>
<evidence type="ECO:0000256" key="2">
    <source>
        <dbReference type="ARBA" id="ARBA00022857"/>
    </source>
</evidence>
<dbReference type="HOGENOM" id="CLU_010194_1_3_1"/>
<accession>M3BY33</accession>
<protein>
    <submittedName>
        <fullName evidence="4">Oxidoreductase ucpA</fullName>
    </submittedName>
</protein>
<gene>
    <name evidence="4" type="ORF">SEPMUDRAFT_66538</name>
</gene>
<dbReference type="GO" id="GO:0016491">
    <property type="term" value="F:oxidoreductase activity"/>
    <property type="evidence" value="ECO:0007669"/>
    <property type="project" value="UniProtKB-KW"/>
</dbReference>
<dbReference type="PROSITE" id="PS00061">
    <property type="entry name" value="ADH_SHORT"/>
    <property type="match status" value="1"/>
</dbReference>
<dbReference type="InterPro" id="IPR002347">
    <property type="entry name" value="SDR_fam"/>
</dbReference>
<evidence type="ECO:0000256" key="1">
    <source>
        <dbReference type="ARBA" id="ARBA00006484"/>
    </source>
</evidence>
<comment type="similarity">
    <text evidence="1">Belongs to the short-chain dehydrogenases/reductases (SDR) family.</text>
</comment>
<dbReference type="Pfam" id="PF13561">
    <property type="entry name" value="adh_short_C2"/>
    <property type="match status" value="1"/>
</dbReference>
<dbReference type="OrthoDB" id="37659at2759"/>
<dbReference type="CDD" id="cd05233">
    <property type="entry name" value="SDR_c"/>
    <property type="match status" value="1"/>
</dbReference>
<dbReference type="AlphaFoldDB" id="M3BY33"/>
<evidence type="ECO:0000256" key="3">
    <source>
        <dbReference type="ARBA" id="ARBA00023002"/>
    </source>
</evidence>
<sequence length="254" mass="27580">MSVQKVALVTAGTAGLGAQIARMLAPDFRVAVNYANNQSRAQTLLKELEAIPSTASSQESPRFEAFQADVGDRPSIQSLVQQTVAKFGRLDVVVSNAGWTRITNFADLEEGMNDDDWDRCYLYNVKAHLWLMHASKEHLEKTEGAFLTTASVAGVKPSGSSLPYAVTKAALVHLAKSLAIICAPKKIRVNSVSPGLLLTDWGMKFSEEQREASRDACKLKRLATIEDVAQQVRALALNQSMTGQNIVLDSGFSL</sequence>
<dbReference type="SUPFAM" id="SSF51735">
    <property type="entry name" value="NAD(P)-binding Rossmann-fold domains"/>
    <property type="match status" value="1"/>
</dbReference>
<organism evidence="4 5">
    <name type="scientific">Sphaerulina musiva (strain SO2202)</name>
    <name type="common">Poplar stem canker fungus</name>
    <name type="synonym">Septoria musiva</name>
    <dbReference type="NCBI Taxonomy" id="692275"/>
    <lineage>
        <taxon>Eukaryota</taxon>
        <taxon>Fungi</taxon>
        <taxon>Dikarya</taxon>
        <taxon>Ascomycota</taxon>
        <taxon>Pezizomycotina</taxon>
        <taxon>Dothideomycetes</taxon>
        <taxon>Dothideomycetidae</taxon>
        <taxon>Mycosphaerellales</taxon>
        <taxon>Mycosphaerellaceae</taxon>
        <taxon>Sphaerulina</taxon>
    </lineage>
</organism>
<dbReference type="GeneID" id="27906891"/>
<dbReference type="Gene3D" id="3.40.50.720">
    <property type="entry name" value="NAD(P)-binding Rossmann-like Domain"/>
    <property type="match status" value="1"/>
</dbReference>
<dbReference type="RefSeq" id="XP_016761092.1">
    <property type="nucleotide sequence ID" value="XM_016909754.1"/>
</dbReference>
<dbReference type="PRINTS" id="PR00081">
    <property type="entry name" value="GDHRDH"/>
</dbReference>
<dbReference type="PRINTS" id="PR00080">
    <property type="entry name" value="SDRFAMILY"/>
</dbReference>
<evidence type="ECO:0000313" key="5">
    <source>
        <dbReference type="Proteomes" id="UP000016931"/>
    </source>
</evidence>
<keyword evidence="5" id="KW-1185">Reference proteome</keyword>
<dbReference type="eggNOG" id="KOG0725">
    <property type="taxonomic scope" value="Eukaryota"/>
</dbReference>
<dbReference type="InterPro" id="IPR052178">
    <property type="entry name" value="Sec_Metab_Biosynth_SDR"/>
</dbReference>
<proteinExistence type="inferred from homology"/>
<dbReference type="Proteomes" id="UP000016931">
    <property type="component" value="Unassembled WGS sequence"/>
</dbReference>
<dbReference type="InterPro" id="IPR036291">
    <property type="entry name" value="NAD(P)-bd_dom_sf"/>
</dbReference>
<dbReference type="PANTHER" id="PTHR43618:SF13">
    <property type="entry name" value="CHAIN DEHYDROGENASE, PUTATIVE (AFU_ORTHOLOGUE AFUA_1G17650)-RELATED"/>
    <property type="match status" value="1"/>
</dbReference>
<dbReference type="InterPro" id="IPR020904">
    <property type="entry name" value="Sc_DH/Rdtase_CS"/>
</dbReference>
<dbReference type="EMBL" id="KB456264">
    <property type="protein sequence ID" value="EMF12971.1"/>
    <property type="molecule type" value="Genomic_DNA"/>
</dbReference>
<name>M3BY33_SPHMS</name>
<dbReference type="PANTHER" id="PTHR43618">
    <property type="entry name" value="7-ALPHA-HYDROXYSTEROID DEHYDROGENASE"/>
    <property type="match status" value="1"/>
</dbReference>